<evidence type="ECO:0000256" key="6">
    <source>
        <dbReference type="ARBA" id="ARBA00022989"/>
    </source>
</evidence>
<keyword evidence="10" id="KW-0739">Sodium transport</keyword>
<proteinExistence type="inferred from homology"/>
<dbReference type="InterPro" id="IPR001734">
    <property type="entry name" value="Na/solute_symporter"/>
</dbReference>
<comment type="similarity">
    <text evidence="2 11">Belongs to the sodium:solute symporter (SSF) (TC 2.A.21) family.</text>
</comment>
<evidence type="ECO:0000256" key="11">
    <source>
        <dbReference type="RuleBase" id="RU362091"/>
    </source>
</evidence>
<protein>
    <submittedName>
        <fullName evidence="13">Transporter, SSS family</fullName>
    </submittedName>
</protein>
<dbReference type="Pfam" id="PF00474">
    <property type="entry name" value="SSF"/>
    <property type="match status" value="1"/>
</dbReference>
<sequence>MFVLLLDRHLLFFFSISDEKKRCVRMHFDWLDAFVVLLYFALVLYSGWTTGKKNQDSHEFFLAGRTLSWIPLSLSIVATETSALTFLAVPGIAFAGNFTFLQVVLGYIFGRTIVAFFLLPLTYHGGFMSVYEWVGKKFGRNSQRTMSALFSTTRILGDGVRLYASTLPIALLLELVLARRFPNMISSYWIGTLSLVIITLVTLAYTMQGGFRSVVWVDTLQYFVYIFGGVFAFGLLFYEIPDSKASFLQAWEAGKFRFIEWQKPTATYFFPWAVIGGALLSLGTHGADQMFIQRALAAKNLNAAKKAMIVSGIAVFVQMLLFLGIGTLLYFHYSGKPIHQDKVFSEFLIEEVPSPLIGLLLSGILASTMSTLSSSINSLSLTAKVDFGWNFLGPKSGSLLFGILLFLSSFFFFSLPEEKTKGLLELGLKISSFTVGSMVAVFLVEVIPFFRKRIITSDLGLSLSLLGAILSTGTLGTVYNLGFTVLVPIGMILFWILAGTATFILPRKIH</sequence>
<feature type="transmembrane region" description="Helical" evidence="12">
    <location>
        <begin position="115"/>
        <end position="134"/>
    </location>
</feature>
<dbReference type="STRING" id="1049789.LEP1GSC050_1439"/>
<dbReference type="GO" id="GO:0005886">
    <property type="term" value="C:plasma membrane"/>
    <property type="evidence" value="ECO:0007669"/>
    <property type="project" value="UniProtKB-SubCell"/>
</dbReference>
<evidence type="ECO:0000256" key="10">
    <source>
        <dbReference type="ARBA" id="ARBA00023201"/>
    </source>
</evidence>
<evidence type="ECO:0000256" key="5">
    <source>
        <dbReference type="ARBA" id="ARBA00022692"/>
    </source>
</evidence>
<accession>T0EX01</accession>
<gene>
    <name evidence="13" type="ORF">LEP1GSC050_1439</name>
</gene>
<dbReference type="InterPro" id="IPR051163">
    <property type="entry name" value="Sodium:Solute_Symporter_SSF"/>
</dbReference>
<comment type="caution">
    <text evidence="13">The sequence shown here is derived from an EMBL/GenBank/DDBJ whole genome shotgun (WGS) entry which is preliminary data.</text>
</comment>
<reference evidence="13" key="1">
    <citation type="submission" date="2013-05" db="EMBL/GenBank/DDBJ databases">
        <authorList>
            <person name="Harkins D.M."/>
            <person name="Durkin A.S."/>
            <person name="Brinkac L.M."/>
            <person name="Haft D.H."/>
            <person name="Selengut J.D."/>
            <person name="Sanka R."/>
            <person name="DePew J."/>
            <person name="Purushe J."/>
            <person name="Hartskeerl R.A."/>
            <person name="Ahmed A."/>
            <person name="van der Linden H."/>
            <person name="Goris M.G.A."/>
            <person name="Vinetz J.M."/>
            <person name="Sutton G.G."/>
            <person name="Nierman W.C."/>
            <person name="Fouts D.E."/>
        </authorList>
    </citation>
    <scope>NUCLEOTIDE SEQUENCE [LARGE SCALE GENOMIC DNA]</scope>
    <source>
        <strain evidence="13">5399</strain>
    </source>
</reference>
<keyword evidence="7" id="KW-0915">Sodium</keyword>
<feature type="transmembrane region" description="Helical" evidence="12">
    <location>
        <begin position="485"/>
        <end position="505"/>
    </location>
</feature>
<evidence type="ECO:0000256" key="3">
    <source>
        <dbReference type="ARBA" id="ARBA00022448"/>
    </source>
</evidence>
<dbReference type="GO" id="GO:0006814">
    <property type="term" value="P:sodium ion transport"/>
    <property type="evidence" value="ECO:0007669"/>
    <property type="project" value="UniProtKB-KW"/>
</dbReference>
<organism evidence="13 14">
    <name type="scientific">Leptospira broomii serovar Hurstbridge str. 5399</name>
    <dbReference type="NCBI Taxonomy" id="1049789"/>
    <lineage>
        <taxon>Bacteria</taxon>
        <taxon>Pseudomonadati</taxon>
        <taxon>Spirochaetota</taxon>
        <taxon>Spirochaetia</taxon>
        <taxon>Leptospirales</taxon>
        <taxon>Leptospiraceae</taxon>
        <taxon>Leptospira</taxon>
    </lineage>
</organism>
<dbReference type="PANTHER" id="PTHR42985:SF47">
    <property type="entry name" value="INTEGRAL MEMBRANE TRANSPORT PROTEIN"/>
    <property type="match status" value="1"/>
</dbReference>
<feature type="transmembrane region" description="Helical" evidence="12">
    <location>
        <begin position="188"/>
        <end position="207"/>
    </location>
</feature>
<evidence type="ECO:0000256" key="8">
    <source>
        <dbReference type="ARBA" id="ARBA00023065"/>
    </source>
</evidence>
<keyword evidence="6 12" id="KW-1133">Transmembrane helix</keyword>
<keyword evidence="4" id="KW-1003">Cell membrane</keyword>
<dbReference type="PROSITE" id="PS50283">
    <property type="entry name" value="NA_SOLUT_SYMP_3"/>
    <property type="match status" value="1"/>
</dbReference>
<feature type="transmembrane region" description="Helical" evidence="12">
    <location>
        <begin position="219"/>
        <end position="238"/>
    </location>
</feature>
<feature type="transmembrane region" description="Helical" evidence="12">
    <location>
        <begin position="459"/>
        <end position="479"/>
    </location>
</feature>
<keyword evidence="14" id="KW-1185">Reference proteome</keyword>
<feature type="transmembrane region" description="Helical" evidence="12">
    <location>
        <begin position="30"/>
        <end position="48"/>
    </location>
</feature>
<evidence type="ECO:0000256" key="12">
    <source>
        <dbReference type="SAM" id="Phobius"/>
    </source>
</evidence>
<dbReference type="GO" id="GO:0015293">
    <property type="term" value="F:symporter activity"/>
    <property type="evidence" value="ECO:0007669"/>
    <property type="project" value="TreeGrafter"/>
</dbReference>
<keyword evidence="5 12" id="KW-0812">Transmembrane</keyword>
<evidence type="ECO:0000256" key="1">
    <source>
        <dbReference type="ARBA" id="ARBA00004651"/>
    </source>
</evidence>
<feature type="transmembrane region" description="Helical" evidence="12">
    <location>
        <begin position="397"/>
        <end position="415"/>
    </location>
</feature>
<feature type="transmembrane region" description="Helical" evidence="12">
    <location>
        <begin position="427"/>
        <end position="447"/>
    </location>
</feature>
<dbReference type="Proteomes" id="UP000015454">
    <property type="component" value="Unassembled WGS sequence"/>
</dbReference>
<evidence type="ECO:0000313" key="14">
    <source>
        <dbReference type="Proteomes" id="UP000015454"/>
    </source>
</evidence>
<keyword evidence="8" id="KW-0406">Ion transport</keyword>
<comment type="subcellular location">
    <subcellularLocation>
        <location evidence="1">Cell membrane</location>
        <topology evidence="1">Multi-pass membrane protein</topology>
    </subcellularLocation>
</comment>
<evidence type="ECO:0000313" key="13">
    <source>
        <dbReference type="EMBL" id="EQA43420.1"/>
    </source>
</evidence>
<evidence type="ECO:0000256" key="4">
    <source>
        <dbReference type="ARBA" id="ARBA00022475"/>
    </source>
</evidence>
<name>T0EX01_9LEPT</name>
<dbReference type="InterPro" id="IPR038377">
    <property type="entry name" value="Na/Glc_symporter_sf"/>
</dbReference>
<feature type="transmembrane region" description="Helical" evidence="12">
    <location>
        <begin position="86"/>
        <end position="109"/>
    </location>
</feature>
<evidence type="ECO:0000256" key="2">
    <source>
        <dbReference type="ARBA" id="ARBA00006434"/>
    </source>
</evidence>
<feature type="transmembrane region" description="Helical" evidence="12">
    <location>
        <begin position="308"/>
        <end position="333"/>
    </location>
</feature>
<dbReference type="Gene3D" id="1.20.1730.10">
    <property type="entry name" value="Sodium/glucose cotransporter"/>
    <property type="match status" value="1"/>
</dbReference>
<keyword evidence="9 12" id="KW-0472">Membrane</keyword>
<keyword evidence="3" id="KW-0813">Transport</keyword>
<evidence type="ECO:0000256" key="7">
    <source>
        <dbReference type="ARBA" id="ARBA00023053"/>
    </source>
</evidence>
<evidence type="ECO:0000256" key="9">
    <source>
        <dbReference type="ARBA" id="ARBA00023136"/>
    </source>
</evidence>
<feature type="transmembrane region" description="Helical" evidence="12">
    <location>
        <begin position="353"/>
        <end position="376"/>
    </location>
</feature>
<feature type="transmembrane region" description="Helical" evidence="12">
    <location>
        <begin position="155"/>
        <end position="176"/>
    </location>
</feature>
<dbReference type="AlphaFoldDB" id="T0EX01"/>
<dbReference type="EMBL" id="AHMO02000011">
    <property type="protein sequence ID" value="EQA43420.1"/>
    <property type="molecule type" value="Genomic_DNA"/>
</dbReference>
<dbReference type="PANTHER" id="PTHR42985">
    <property type="entry name" value="SODIUM-COUPLED MONOCARBOXYLATE TRANSPORTER"/>
    <property type="match status" value="1"/>
</dbReference>